<protein>
    <submittedName>
        <fullName evidence="1">Malic enzyme</fullName>
        <ecNumber evidence="1">1.1.1.40</ecNumber>
    </submittedName>
</protein>
<reference evidence="1 2" key="1">
    <citation type="submission" date="2014-10" db="EMBL/GenBank/DDBJ databases">
        <title>Genome sequence of Ponticoccus sp. strain UMTAT08 isolated from clonal culture of toxic dinoflagellate Alexandrium tamiyavanichii.</title>
        <authorList>
            <person name="Gan H.Y."/>
            <person name="Muhd D.-D."/>
            <person name="Mohd Noor M.E."/>
            <person name="Yeong Y.S."/>
            <person name="Usup G."/>
        </authorList>
    </citation>
    <scope>NUCLEOTIDE SEQUENCE [LARGE SCALE GENOMIC DNA]</scope>
    <source>
        <strain evidence="1 2">UMTAT08</strain>
    </source>
</reference>
<accession>A0A0B3SX31</accession>
<dbReference type="EMBL" id="JSUQ01000001">
    <property type="protein sequence ID" value="KHQ54969.1"/>
    <property type="molecule type" value="Genomic_DNA"/>
</dbReference>
<sequence>MQSKAFKALTLAIVGLCAWTGAAWANWEFVGGEEATEHVARVCNGDDEVICFELGCSTGEPLAYRLTTRNMPGMVAAPRLDSLLFVGSQLAGSLDFSHTGLESFHAPLEETQLRGIDRLKAGIRAQLHVWDSADSAPVIHRFTLIGSNAAITEVQKFCPLPDFDQRELERRTLPDPAAQILGDMREACTVLDGQLTVSDGFSQQIDIDGKPPMDLRINHGAMLCDSTPDMVCGPAGCLTSFWLGMEDGRYRRVFLNAIQDAAITGQPGVLTLIVKGSQCGDGDEAGPCGKRYELDGFELKEQQP</sequence>
<proteinExistence type="predicted"/>
<accession>A0A225QUT6</accession>
<dbReference type="GO" id="GO:0004473">
    <property type="term" value="F:malate dehydrogenase (decarboxylating) (NADP+) activity"/>
    <property type="evidence" value="ECO:0007669"/>
    <property type="project" value="UniProtKB-EC"/>
</dbReference>
<dbReference type="RefSeq" id="WP_043135821.1">
    <property type="nucleotide sequence ID" value="NZ_JAHVJH010000003.1"/>
</dbReference>
<keyword evidence="2" id="KW-1185">Reference proteome</keyword>
<dbReference type="OrthoDB" id="7821733at2"/>
<name>A0A0B3SX31_9RHOB</name>
<evidence type="ECO:0000313" key="1">
    <source>
        <dbReference type="EMBL" id="KHQ54969.1"/>
    </source>
</evidence>
<gene>
    <name evidence="1" type="ORF">OA50_00003</name>
</gene>
<evidence type="ECO:0000313" key="2">
    <source>
        <dbReference type="Proteomes" id="UP000030960"/>
    </source>
</evidence>
<keyword evidence="1" id="KW-0560">Oxidoreductase</keyword>
<dbReference type="AlphaFoldDB" id="A0A0B3SX31"/>
<dbReference type="EC" id="1.1.1.40" evidence="1"/>
<dbReference type="Proteomes" id="UP000030960">
    <property type="component" value="Unassembled WGS sequence"/>
</dbReference>
<comment type="caution">
    <text evidence="1">The sequence shown here is derived from an EMBL/GenBank/DDBJ whole genome shotgun (WGS) entry which is preliminary data.</text>
</comment>
<organism evidence="1 2">
    <name type="scientific">Mameliella alba</name>
    <dbReference type="NCBI Taxonomy" id="561184"/>
    <lineage>
        <taxon>Bacteria</taxon>
        <taxon>Pseudomonadati</taxon>
        <taxon>Pseudomonadota</taxon>
        <taxon>Alphaproteobacteria</taxon>
        <taxon>Rhodobacterales</taxon>
        <taxon>Roseobacteraceae</taxon>
        <taxon>Mameliella</taxon>
    </lineage>
</organism>